<keyword evidence="2" id="KW-1185">Reference proteome</keyword>
<gene>
    <name evidence="1" type="ORF">Hsw_1013</name>
</gene>
<evidence type="ECO:0000313" key="2">
    <source>
        <dbReference type="Proteomes" id="UP000019423"/>
    </source>
</evidence>
<dbReference type="EMBL" id="CP007145">
    <property type="protein sequence ID" value="AHJ96608.1"/>
    <property type="molecule type" value="Genomic_DNA"/>
</dbReference>
<organism evidence="1 2">
    <name type="scientific">Hymenobacter swuensis DY53</name>
    <dbReference type="NCBI Taxonomy" id="1227739"/>
    <lineage>
        <taxon>Bacteria</taxon>
        <taxon>Pseudomonadati</taxon>
        <taxon>Bacteroidota</taxon>
        <taxon>Cytophagia</taxon>
        <taxon>Cytophagales</taxon>
        <taxon>Hymenobacteraceae</taxon>
        <taxon>Hymenobacter</taxon>
    </lineage>
</organism>
<evidence type="ECO:0000313" key="1">
    <source>
        <dbReference type="EMBL" id="AHJ96608.1"/>
    </source>
</evidence>
<dbReference type="AlphaFoldDB" id="W8EVQ6"/>
<protein>
    <submittedName>
        <fullName evidence="1">Uncharacterized protein</fullName>
    </submittedName>
</protein>
<proteinExistence type="predicted"/>
<dbReference type="STRING" id="1227739.Hsw_1013"/>
<sequence>MVADWPVVCLEPALACNGRFRRWGSCFGNKEDSKQLPRRQTTLFATDTVRATLLSTEV</sequence>
<accession>W8EVQ6</accession>
<name>W8EVQ6_9BACT</name>
<dbReference type="KEGG" id="hsw:Hsw_1013"/>
<dbReference type="HOGENOM" id="CLU_2973310_0_0_10"/>
<reference evidence="1 2" key="1">
    <citation type="submission" date="2014-01" db="EMBL/GenBank/DDBJ databases">
        <title>Complete genome sequence of ionizing-radiation resistance bacterium Hymenobacter swuensis DY53.</title>
        <authorList>
            <person name="Jung J.-H."/>
            <person name="Jeong S.-W."/>
            <person name="Joe M.-H."/>
            <person name="Cho y.-j."/>
            <person name="Kim M.-K."/>
            <person name="Lim S.-Y."/>
        </authorList>
    </citation>
    <scope>NUCLEOTIDE SEQUENCE [LARGE SCALE GENOMIC DNA]</scope>
    <source>
        <strain evidence="1 2">DY53</strain>
    </source>
</reference>
<dbReference type="Proteomes" id="UP000019423">
    <property type="component" value="Chromosome"/>
</dbReference>